<proteinExistence type="predicted"/>
<dbReference type="RefSeq" id="WP_273630454.1">
    <property type="nucleotide sequence ID" value="NZ_CP117167.1"/>
</dbReference>
<evidence type="ECO:0000313" key="2">
    <source>
        <dbReference type="EMBL" id="WCT12205.1"/>
    </source>
</evidence>
<name>A0ABY7T7V2_9SPHI</name>
<reference evidence="2 3" key="1">
    <citation type="submission" date="2023-02" db="EMBL/GenBank/DDBJ databases">
        <title>Genome sequence of Mucilaginibacter jinjuensis strain KACC 16571.</title>
        <authorList>
            <person name="Kim S."/>
            <person name="Heo J."/>
            <person name="Kwon S.-W."/>
        </authorList>
    </citation>
    <scope>NUCLEOTIDE SEQUENCE [LARGE SCALE GENOMIC DNA]</scope>
    <source>
        <strain evidence="2 3">KACC 16571</strain>
    </source>
</reference>
<dbReference type="Gene3D" id="3.40.50.2000">
    <property type="entry name" value="Glycogen Phosphorylase B"/>
    <property type="match status" value="2"/>
</dbReference>
<feature type="domain" description="Glycosyltransferase subfamily 4-like N-terminal" evidence="1">
    <location>
        <begin position="16"/>
        <end position="218"/>
    </location>
</feature>
<dbReference type="InterPro" id="IPR028098">
    <property type="entry name" value="Glyco_trans_4-like_N"/>
</dbReference>
<dbReference type="CDD" id="cd03801">
    <property type="entry name" value="GT4_PimA-like"/>
    <property type="match status" value="1"/>
</dbReference>
<protein>
    <submittedName>
        <fullName evidence="2">Glycosyltransferase family 4 protein</fullName>
    </submittedName>
</protein>
<dbReference type="PANTHER" id="PTHR45947:SF3">
    <property type="entry name" value="SULFOQUINOVOSYL TRANSFERASE SQD2"/>
    <property type="match status" value="1"/>
</dbReference>
<gene>
    <name evidence="2" type="ORF">PQO05_26115</name>
</gene>
<dbReference type="InterPro" id="IPR050194">
    <property type="entry name" value="Glycosyltransferase_grp1"/>
</dbReference>
<dbReference type="Pfam" id="PF13439">
    <property type="entry name" value="Glyco_transf_4"/>
    <property type="match status" value="1"/>
</dbReference>
<dbReference type="EMBL" id="CP117167">
    <property type="protein sequence ID" value="WCT12205.1"/>
    <property type="molecule type" value="Genomic_DNA"/>
</dbReference>
<sequence length="404" mass="46628">MKVLILTHRIPFPQNGGYPIVVCNTIKGLLDLGHEVSLFALNAKQHAHYQEDDGYESKALISRINYKTYPINIGISMYEAALNLFNSQAQYVDRFFNHGFEKMLIEELKIHQYDIIQFEGLFVAPYLNAASKHSKAKLIYRSHNVEHQVWQRLAVQKGDPFKKWYLKLMASRIKKYELHQLNRFDAIAVFTDQDKKTMLECDIKQQVNVLPVGLDMARYHPDYSRTEFPSLFFLGSLDWMPNREGIQWFLNTFYHDLTTGDLNVRFYVAGNDIPEQFDDYDVMGKIYIQGEVDDALEFVNSKSIMIVPLLSSGGMRVKIVEGMAMQKCIISTSLGAEGINYTHGENIMIANTREEFYNCISKCIKDEEFCKQIGANARKLVEDTHDVKVVTNKLVAFYQQVLNH</sequence>
<evidence type="ECO:0000313" key="3">
    <source>
        <dbReference type="Proteomes" id="UP001216139"/>
    </source>
</evidence>
<evidence type="ECO:0000259" key="1">
    <source>
        <dbReference type="Pfam" id="PF13439"/>
    </source>
</evidence>
<accession>A0ABY7T7V2</accession>
<dbReference type="PANTHER" id="PTHR45947">
    <property type="entry name" value="SULFOQUINOVOSYL TRANSFERASE SQD2"/>
    <property type="match status" value="1"/>
</dbReference>
<dbReference type="SUPFAM" id="SSF53756">
    <property type="entry name" value="UDP-Glycosyltransferase/glycogen phosphorylase"/>
    <property type="match status" value="1"/>
</dbReference>
<organism evidence="2 3">
    <name type="scientific">Mucilaginibacter jinjuensis</name>
    <dbReference type="NCBI Taxonomy" id="1176721"/>
    <lineage>
        <taxon>Bacteria</taxon>
        <taxon>Pseudomonadati</taxon>
        <taxon>Bacteroidota</taxon>
        <taxon>Sphingobacteriia</taxon>
        <taxon>Sphingobacteriales</taxon>
        <taxon>Sphingobacteriaceae</taxon>
        <taxon>Mucilaginibacter</taxon>
    </lineage>
</organism>
<dbReference type="Proteomes" id="UP001216139">
    <property type="component" value="Chromosome"/>
</dbReference>
<keyword evidence="3" id="KW-1185">Reference proteome</keyword>
<dbReference type="Pfam" id="PF13692">
    <property type="entry name" value="Glyco_trans_1_4"/>
    <property type="match status" value="1"/>
</dbReference>